<evidence type="ECO:0000256" key="3">
    <source>
        <dbReference type="ARBA" id="ARBA00016337"/>
    </source>
</evidence>
<evidence type="ECO:0000256" key="1">
    <source>
        <dbReference type="ARBA" id="ARBA00001946"/>
    </source>
</evidence>
<proteinExistence type="predicted"/>
<dbReference type="GO" id="GO:0016740">
    <property type="term" value="F:transferase activity"/>
    <property type="evidence" value="ECO:0007669"/>
    <property type="project" value="UniProtKB-KW"/>
</dbReference>
<dbReference type="Gene3D" id="3.10.520.10">
    <property type="entry name" value="ApbE-like domains"/>
    <property type="match status" value="1"/>
</dbReference>
<name>A0A286RI64_9BACT</name>
<feature type="region of interest" description="Disordered" evidence="11">
    <location>
        <begin position="46"/>
        <end position="72"/>
    </location>
</feature>
<evidence type="ECO:0000256" key="6">
    <source>
        <dbReference type="ARBA" id="ARBA00022723"/>
    </source>
</evidence>
<dbReference type="KEGG" id="ttf:THTE_3058"/>
<evidence type="ECO:0000256" key="7">
    <source>
        <dbReference type="ARBA" id="ARBA00022827"/>
    </source>
</evidence>
<keyword evidence="12" id="KW-0449">Lipoprotein</keyword>
<evidence type="ECO:0000313" key="13">
    <source>
        <dbReference type="Proteomes" id="UP000215086"/>
    </source>
</evidence>
<evidence type="ECO:0000256" key="5">
    <source>
        <dbReference type="ARBA" id="ARBA00022679"/>
    </source>
</evidence>
<evidence type="ECO:0000256" key="10">
    <source>
        <dbReference type="ARBA" id="ARBA00048540"/>
    </source>
</evidence>
<dbReference type="PANTHER" id="PTHR30040:SF2">
    <property type="entry name" value="FAD:PROTEIN FMN TRANSFERASE"/>
    <property type="match status" value="1"/>
</dbReference>
<evidence type="ECO:0000256" key="9">
    <source>
        <dbReference type="ARBA" id="ARBA00031306"/>
    </source>
</evidence>
<comment type="catalytic activity">
    <reaction evidence="10">
        <text>L-threonyl-[protein] + FAD = FMN-L-threonyl-[protein] + AMP + H(+)</text>
        <dbReference type="Rhea" id="RHEA:36847"/>
        <dbReference type="Rhea" id="RHEA-COMP:11060"/>
        <dbReference type="Rhea" id="RHEA-COMP:11061"/>
        <dbReference type="ChEBI" id="CHEBI:15378"/>
        <dbReference type="ChEBI" id="CHEBI:30013"/>
        <dbReference type="ChEBI" id="CHEBI:57692"/>
        <dbReference type="ChEBI" id="CHEBI:74257"/>
        <dbReference type="ChEBI" id="CHEBI:456215"/>
        <dbReference type="EC" id="2.7.1.180"/>
    </reaction>
</comment>
<dbReference type="InterPro" id="IPR003374">
    <property type="entry name" value="ApbE-like_sf"/>
</dbReference>
<keyword evidence="13" id="KW-1185">Reference proteome</keyword>
<dbReference type="AlphaFoldDB" id="A0A286RI64"/>
<dbReference type="EMBL" id="CP018477">
    <property type="protein sequence ID" value="ASV75660.1"/>
    <property type="molecule type" value="Genomic_DNA"/>
</dbReference>
<keyword evidence="6" id="KW-0479">Metal-binding</keyword>
<sequence length="396" mass="43213">MRGFSFLTGTTLKKRCQHAVFDSRLLPAAFVIVPIMCCLPGPIAGAEPSRPSPSETSTAPEHPASQQLTLTPSASRPPVRWLREAEEMAAPLRIICYHPDGVVADRAMARAIARIHQLNAIFSDYDPTSEVRRLCETAGTGKKVQVSDDLWQLLTFSLKISEQTAGAFDVTIGPIVRLWRRARMSREMPPAYRFDEARQAVGYQFVRLYPEDRAVELLRPGMRLDFGAVAKGYAIDAALKVMRQEGVPSALIDLGGDLGLGESPPDRGHWSVAVAAMKPGEPPSYFVRRARCGIATSGDRYRFVVIGGKRYSHIVDPRTGVGLTDQSEVTVIAPNATLADALATAVSVLGPERGLAWVDTFPDAAALYLRLVGDHTEVHTSKQWKELSGETPDAQP</sequence>
<dbReference type="EC" id="2.7.1.180" evidence="2"/>
<dbReference type="Proteomes" id="UP000215086">
    <property type="component" value="Chromosome"/>
</dbReference>
<evidence type="ECO:0000256" key="11">
    <source>
        <dbReference type="SAM" id="MobiDB-lite"/>
    </source>
</evidence>
<dbReference type="InterPro" id="IPR024932">
    <property type="entry name" value="ApbE"/>
</dbReference>
<dbReference type="SUPFAM" id="SSF143631">
    <property type="entry name" value="ApbE-like"/>
    <property type="match status" value="1"/>
</dbReference>
<accession>A0A286RI64</accession>
<dbReference type="GO" id="GO:0046872">
    <property type="term" value="F:metal ion binding"/>
    <property type="evidence" value="ECO:0007669"/>
    <property type="project" value="UniProtKB-KW"/>
</dbReference>
<keyword evidence="8" id="KW-0460">Magnesium</keyword>
<keyword evidence="4" id="KW-0285">Flavoprotein</keyword>
<feature type="compositionally biased region" description="Low complexity" evidence="11">
    <location>
        <begin position="46"/>
        <end position="61"/>
    </location>
</feature>
<reference evidence="12 13" key="1">
    <citation type="journal article" name="Front. Microbiol.">
        <title>Sugar Metabolism of the First Thermophilic Planctomycete Thermogutta terrifontis: Comparative Genomic and Transcriptomic Approaches.</title>
        <authorList>
            <person name="Elcheninov A.G."/>
            <person name="Menzel P."/>
            <person name="Gudbergsdottir S.R."/>
            <person name="Slesarev A.I."/>
            <person name="Kadnikov V.V."/>
            <person name="Krogh A."/>
            <person name="Bonch-Osmolovskaya E.A."/>
            <person name="Peng X."/>
            <person name="Kublanov I.V."/>
        </authorList>
    </citation>
    <scope>NUCLEOTIDE SEQUENCE [LARGE SCALE GENOMIC DNA]</scope>
    <source>
        <strain evidence="12 13">R1</strain>
    </source>
</reference>
<keyword evidence="7" id="KW-0274">FAD</keyword>
<gene>
    <name evidence="12" type="ORF">THTE_3058</name>
</gene>
<keyword evidence="5" id="KW-0808">Transferase</keyword>
<evidence type="ECO:0000256" key="8">
    <source>
        <dbReference type="ARBA" id="ARBA00022842"/>
    </source>
</evidence>
<evidence type="ECO:0000313" key="12">
    <source>
        <dbReference type="EMBL" id="ASV75660.1"/>
    </source>
</evidence>
<protein>
    <recommendedName>
        <fullName evidence="3">FAD:protein FMN transferase</fullName>
        <ecNumber evidence="2">2.7.1.180</ecNumber>
    </recommendedName>
    <alternativeName>
        <fullName evidence="9">Flavin transferase</fullName>
    </alternativeName>
</protein>
<organism evidence="12 13">
    <name type="scientific">Thermogutta terrifontis</name>
    <dbReference type="NCBI Taxonomy" id="1331910"/>
    <lineage>
        <taxon>Bacteria</taxon>
        <taxon>Pseudomonadati</taxon>
        <taxon>Planctomycetota</taxon>
        <taxon>Planctomycetia</taxon>
        <taxon>Pirellulales</taxon>
        <taxon>Thermoguttaceae</taxon>
        <taxon>Thermogutta</taxon>
    </lineage>
</organism>
<evidence type="ECO:0000256" key="4">
    <source>
        <dbReference type="ARBA" id="ARBA00022630"/>
    </source>
</evidence>
<comment type="cofactor">
    <cofactor evidence="1">
        <name>Mg(2+)</name>
        <dbReference type="ChEBI" id="CHEBI:18420"/>
    </cofactor>
</comment>
<evidence type="ECO:0000256" key="2">
    <source>
        <dbReference type="ARBA" id="ARBA00011955"/>
    </source>
</evidence>
<dbReference type="Pfam" id="PF02424">
    <property type="entry name" value="ApbE"/>
    <property type="match status" value="1"/>
</dbReference>
<dbReference type="PANTHER" id="PTHR30040">
    <property type="entry name" value="THIAMINE BIOSYNTHESIS LIPOPROTEIN APBE"/>
    <property type="match status" value="1"/>
</dbReference>